<organism evidence="2 3">
    <name type="scientific">Palleronia caenipelagi</name>
    <dbReference type="NCBI Taxonomy" id="2489174"/>
    <lineage>
        <taxon>Bacteria</taxon>
        <taxon>Pseudomonadati</taxon>
        <taxon>Pseudomonadota</taxon>
        <taxon>Alphaproteobacteria</taxon>
        <taxon>Rhodobacterales</taxon>
        <taxon>Roseobacteraceae</taxon>
        <taxon>Palleronia</taxon>
    </lineage>
</organism>
<dbReference type="Gene3D" id="1.10.443.10">
    <property type="entry name" value="Intergrase catalytic core"/>
    <property type="match status" value="1"/>
</dbReference>
<evidence type="ECO:0000313" key="2">
    <source>
        <dbReference type="EMBL" id="TRD22829.1"/>
    </source>
</evidence>
<keyword evidence="3" id="KW-1185">Reference proteome</keyword>
<dbReference type="GO" id="GO:0015074">
    <property type="term" value="P:DNA integration"/>
    <property type="evidence" value="ECO:0007669"/>
    <property type="project" value="InterPro"/>
</dbReference>
<proteinExistence type="predicted"/>
<dbReference type="AlphaFoldDB" id="A0A547Q8X0"/>
<comment type="caution">
    <text evidence="2">The sequence shown here is derived from an EMBL/GenBank/DDBJ whole genome shotgun (WGS) entry which is preliminary data.</text>
</comment>
<reference evidence="2 3" key="1">
    <citation type="submission" date="2019-06" db="EMBL/GenBank/DDBJ databases">
        <title>Paenimaribius caenipelagi gen. nov., sp. nov., isolated from a tidal flat.</title>
        <authorList>
            <person name="Yoon J.-H."/>
        </authorList>
    </citation>
    <scope>NUCLEOTIDE SEQUENCE [LARGE SCALE GENOMIC DNA]</scope>
    <source>
        <strain evidence="2 3">JBTF-M29</strain>
    </source>
</reference>
<keyword evidence="1" id="KW-0233">DNA recombination</keyword>
<accession>A0A547Q8X0</accession>
<gene>
    <name evidence="2" type="ORF">FEV53_03385</name>
</gene>
<evidence type="ECO:0000256" key="1">
    <source>
        <dbReference type="ARBA" id="ARBA00023172"/>
    </source>
</evidence>
<dbReference type="GO" id="GO:0006310">
    <property type="term" value="P:DNA recombination"/>
    <property type="evidence" value="ECO:0007669"/>
    <property type="project" value="UniProtKB-KW"/>
</dbReference>
<dbReference type="InterPro" id="IPR013762">
    <property type="entry name" value="Integrase-like_cat_sf"/>
</dbReference>
<dbReference type="Proteomes" id="UP000318590">
    <property type="component" value="Unassembled WGS sequence"/>
</dbReference>
<dbReference type="SUPFAM" id="SSF56349">
    <property type="entry name" value="DNA breaking-rejoining enzymes"/>
    <property type="match status" value="1"/>
</dbReference>
<sequence>MRNRVWSRFARSEVLAVQINLSVLVEQLANVFGCKRRKTDPIHEETWRIAALETPHGDVTLRLIHDRNARALTNALSREARSAWRLIVTAEGALSLPDVTTVALKDLIEIDAGTGALRAIAELAVLCGVPEIRRGGTRRPWRSSEPVRKIVNDALKAAGLQAFGPHAFRHLHARNAAKTCTTPVELVAVSQNLGHTDVLTTLRSYGQITRERQHAIVTGEPEVRGIDDWSSQSDRFKRAQCVGTNAGAVMAYRPDNHQ</sequence>
<name>A0A547Q8X0_9RHOB</name>
<protein>
    <recommendedName>
        <fullName evidence="4">Tyr recombinase domain-containing protein</fullName>
    </recommendedName>
</protein>
<dbReference type="InterPro" id="IPR011010">
    <property type="entry name" value="DNA_brk_join_enz"/>
</dbReference>
<evidence type="ECO:0000313" key="3">
    <source>
        <dbReference type="Proteomes" id="UP000318590"/>
    </source>
</evidence>
<evidence type="ECO:0008006" key="4">
    <source>
        <dbReference type="Google" id="ProtNLM"/>
    </source>
</evidence>
<dbReference type="EMBL" id="VFSV01000004">
    <property type="protein sequence ID" value="TRD22829.1"/>
    <property type="molecule type" value="Genomic_DNA"/>
</dbReference>
<dbReference type="GO" id="GO:0003677">
    <property type="term" value="F:DNA binding"/>
    <property type="evidence" value="ECO:0007669"/>
    <property type="project" value="InterPro"/>
</dbReference>